<dbReference type="EMBL" id="LPUY01000101">
    <property type="protein sequence ID" value="KUP91216.1"/>
    <property type="molecule type" value="Genomic_DNA"/>
</dbReference>
<name>A0A132BSM8_9RHOB</name>
<sequence>MKRGLKILVTLALAWSLYWVVAGWGLRQSVRGWFDTQAELGWQVDVGAIAMAPPRGGFPLRHRTRIDRPALADPQSGAAWRADWLELESPAVWPGRQILRFADGAQRLSYYDRTAVIETETLQAQMGLAPGIALEVEDLTLTSGRWRIGNGQVVTLSAADLALQMAQQDAPETYRITAEATAFRPGAELRRLFRAAPELPQTFDALSLAATVRFDAPWTRDALEQRRPQPRHITLDLAEAHWGDMRLKSAGSLEIDGEGIPTGSLAVQIEDWEAVLDMAADSGLLSASGRTQAGRILGLLARASGRPENLDITLGFRGGYITFGPIPLGPAPRLILH</sequence>
<comment type="caution">
    <text evidence="1">The sequence shown here is derived from an EMBL/GenBank/DDBJ whole genome shotgun (WGS) entry which is preliminary data.</text>
</comment>
<reference evidence="1 2" key="1">
    <citation type="submission" date="2015-12" db="EMBL/GenBank/DDBJ databases">
        <title>Genome sequence of the marine Rhodobacteraceae strain O3.65, Candidatus Tritonibacter horizontis.</title>
        <authorList>
            <person name="Poehlein A."/>
            <person name="Giebel H.A."/>
            <person name="Voget S."/>
            <person name="Brinkhoff T."/>
        </authorList>
    </citation>
    <scope>NUCLEOTIDE SEQUENCE [LARGE SCALE GENOMIC DNA]</scope>
    <source>
        <strain evidence="1 2">O3.65</strain>
    </source>
</reference>
<dbReference type="PATRIC" id="fig|1768241.3.peg.4072"/>
<dbReference type="Proteomes" id="UP000068382">
    <property type="component" value="Unassembled WGS sequence"/>
</dbReference>
<keyword evidence="2" id="KW-1185">Reference proteome</keyword>
<protein>
    <recommendedName>
        <fullName evidence="3">DUF2125 domain-containing protein</fullName>
    </recommendedName>
</protein>
<gene>
    <name evidence="1" type="ORF">TRIHO_39030</name>
</gene>
<dbReference type="OrthoDB" id="7625707at2"/>
<organism evidence="1 2">
    <name type="scientific">Tritonibacter horizontis</name>
    <dbReference type="NCBI Taxonomy" id="1768241"/>
    <lineage>
        <taxon>Bacteria</taxon>
        <taxon>Pseudomonadati</taxon>
        <taxon>Pseudomonadota</taxon>
        <taxon>Alphaproteobacteria</taxon>
        <taxon>Rhodobacterales</taxon>
        <taxon>Paracoccaceae</taxon>
        <taxon>Tritonibacter</taxon>
    </lineage>
</organism>
<dbReference type="RefSeq" id="WP_068247736.1">
    <property type="nucleotide sequence ID" value="NZ_LPUY01000101.1"/>
</dbReference>
<dbReference type="AlphaFoldDB" id="A0A132BSM8"/>
<dbReference type="InterPro" id="IPR018666">
    <property type="entry name" value="DUF2125"/>
</dbReference>
<evidence type="ECO:0008006" key="3">
    <source>
        <dbReference type="Google" id="ProtNLM"/>
    </source>
</evidence>
<proteinExistence type="predicted"/>
<evidence type="ECO:0000313" key="1">
    <source>
        <dbReference type="EMBL" id="KUP91216.1"/>
    </source>
</evidence>
<evidence type="ECO:0000313" key="2">
    <source>
        <dbReference type="Proteomes" id="UP000068382"/>
    </source>
</evidence>
<accession>A0A132BSM8</accession>
<dbReference type="Pfam" id="PF09898">
    <property type="entry name" value="DUF2125"/>
    <property type="match status" value="1"/>
</dbReference>